<dbReference type="RefSeq" id="WP_033101673.1">
    <property type="nucleotide sequence ID" value="NZ_JACEIP010000024.1"/>
</dbReference>
<dbReference type="Gene3D" id="1.10.150.650">
    <property type="match status" value="1"/>
</dbReference>
<dbReference type="InterPro" id="IPR052018">
    <property type="entry name" value="PHP_domain"/>
</dbReference>
<organism evidence="2 3">
    <name type="scientific">Thermoactinomyces daqus</name>
    <dbReference type="NCBI Taxonomy" id="1329516"/>
    <lineage>
        <taxon>Bacteria</taxon>
        <taxon>Bacillati</taxon>
        <taxon>Bacillota</taxon>
        <taxon>Bacilli</taxon>
        <taxon>Bacillales</taxon>
        <taxon>Thermoactinomycetaceae</taxon>
        <taxon>Thermoactinomyces</taxon>
    </lineage>
</organism>
<dbReference type="EMBL" id="JACEIP010000024">
    <property type="protein sequence ID" value="MBA4543955.1"/>
    <property type="molecule type" value="Genomic_DNA"/>
</dbReference>
<evidence type="ECO:0000259" key="1">
    <source>
        <dbReference type="SMART" id="SM00481"/>
    </source>
</evidence>
<gene>
    <name evidence="2" type="ORF">H1164_13775</name>
</gene>
<comment type="caution">
    <text evidence="2">The sequence shown here is derived from an EMBL/GenBank/DDBJ whole genome shotgun (WGS) entry which is preliminary data.</text>
</comment>
<feature type="domain" description="Polymerase/histidinol phosphatase N-terminal" evidence="1">
    <location>
        <begin position="4"/>
        <end position="69"/>
    </location>
</feature>
<dbReference type="InterPro" id="IPR016195">
    <property type="entry name" value="Pol/histidinol_Pase-like"/>
</dbReference>
<name>A0A7W1XC24_9BACL</name>
<evidence type="ECO:0000313" key="3">
    <source>
        <dbReference type="Proteomes" id="UP000530514"/>
    </source>
</evidence>
<dbReference type="GO" id="GO:0035312">
    <property type="term" value="F:5'-3' DNA exonuclease activity"/>
    <property type="evidence" value="ECO:0007669"/>
    <property type="project" value="TreeGrafter"/>
</dbReference>
<dbReference type="CDD" id="cd07438">
    <property type="entry name" value="PHP_HisPPase_AMP"/>
    <property type="match status" value="1"/>
</dbReference>
<dbReference type="PANTHER" id="PTHR42924">
    <property type="entry name" value="EXONUCLEASE"/>
    <property type="match status" value="1"/>
</dbReference>
<dbReference type="Pfam" id="PF02811">
    <property type="entry name" value="PHP"/>
    <property type="match status" value="1"/>
</dbReference>
<dbReference type="OrthoDB" id="9804333at2"/>
<proteinExistence type="predicted"/>
<dbReference type="SMART" id="SM00481">
    <property type="entry name" value="POLIIIAc"/>
    <property type="match status" value="1"/>
</dbReference>
<dbReference type="AlphaFoldDB" id="A0A7W1XC24"/>
<keyword evidence="3" id="KW-1185">Reference proteome</keyword>
<dbReference type="Proteomes" id="UP000530514">
    <property type="component" value="Unassembled WGS sequence"/>
</dbReference>
<dbReference type="InterPro" id="IPR004013">
    <property type="entry name" value="PHP_dom"/>
</dbReference>
<sequence>MAKVDFHSHSTASDGLFSPRDVVRLAESAGLAAVGITDHDTVAGVEEALAEGEKRGITVVPGVEISTLWQGKEIHMLGLFVIPDHPHLLNKLEEQRNKRKERNRMIINNLNQLGISITMEEVMEKKKGKGKDLNVGRPHIAEVLIDKGIVHTMDEAFDQYLGKDGKAYATPERISPFAAIELIHASGGAAVLAHPGLYEQDDLIPLLVSKGLDGIEVNHPDHPEDAKEKYREMAKAFGLIATAGSDFHGERNGSMYHAPLGTCTTDVSVVELLRQAAQKQR</sequence>
<accession>A0A7W1XC24</accession>
<dbReference type="PANTHER" id="PTHR42924:SF3">
    <property type="entry name" value="POLYMERASE_HISTIDINOL PHOSPHATASE N-TERMINAL DOMAIN-CONTAINING PROTEIN"/>
    <property type="match status" value="1"/>
</dbReference>
<dbReference type="GO" id="GO:0004534">
    <property type="term" value="F:5'-3' RNA exonuclease activity"/>
    <property type="evidence" value="ECO:0007669"/>
    <property type="project" value="TreeGrafter"/>
</dbReference>
<dbReference type="InterPro" id="IPR003141">
    <property type="entry name" value="Pol/His_phosphatase_N"/>
</dbReference>
<protein>
    <submittedName>
        <fullName evidence="2">PHP domain-containing protein</fullName>
    </submittedName>
</protein>
<reference evidence="2 3" key="1">
    <citation type="submission" date="2020-07" db="EMBL/GenBank/DDBJ databases">
        <authorList>
            <person name="Feng H."/>
        </authorList>
    </citation>
    <scope>NUCLEOTIDE SEQUENCE [LARGE SCALE GENOMIC DNA]</scope>
    <source>
        <strain evidence="3">s-11</strain>
    </source>
</reference>
<evidence type="ECO:0000313" key="2">
    <source>
        <dbReference type="EMBL" id="MBA4543955.1"/>
    </source>
</evidence>
<dbReference type="Gene3D" id="3.20.20.140">
    <property type="entry name" value="Metal-dependent hydrolases"/>
    <property type="match status" value="1"/>
</dbReference>
<dbReference type="SUPFAM" id="SSF89550">
    <property type="entry name" value="PHP domain-like"/>
    <property type="match status" value="1"/>
</dbReference>